<comment type="caution">
    <text evidence="1">The sequence shown here is derived from an EMBL/GenBank/DDBJ whole genome shotgun (WGS) entry which is preliminary data.</text>
</comment>
<name>A0A3M0Z0D2_9BACT</name>
<dbReference type="AlphaFoldDB" id="A0A3M0Z0D2"/>
<gene>
    <name evidence="1" type="ORF">D6810_01600</name>
</gene>
<proteinExistence type="predicted"/>
<organism evidence="1 2">
    <name type="scientific">Candidatus Dojkabacteria bacterium</name>
    <dbReference type="NCBI Taxonomy" id="2099670"/>
    <lineage>
        <taxon>Bacteria</taxon>
        <taxon>Candidatus Dojkabacteria</taxon>
    </lineage>
</organism>
<evidence type="ECO:0000313" key="2">
    <source>
        <dbReference type="Proteomes" id="UP000269410"/>
    </source>
</evidence>
<sequence>MKTKLRFQNYVDIKLDELLISLWYFTKVECNSSLFSNHDLEIVAELMCQKMEEEYSDCEVQGLIHGIAQTLGEDFTSYLTYCRLFKFGLVKEKSLSVKYLAYRLNIKLTVSLSQDHIVQISLDSRDSSDKNVSFSITPSVNGKTIERIVG</sequence>
<evidence type="ECO:0000313" key="1">
    <source>
        <dbReference type="EMBL" id="RMD77204.1"/>
    </source>
</evidence>
<dbReference type="EMBL" id="RFKV01000055">
    <property type="protein sequence ID" value="RMD77204.1"/>
    <property type="molecule type" value="Genomic_DNA"/>
</dbReference>
<accession>A0A3M0Z0D2</accession>
<protein>
    <submittedName>
        <fullName evidence="1">Uncharacterized protein</fullName>
    </submittedName>
</protein>
<reference evidence="1 2" key="1">
    <citation type="submission" date="2018-10" db="EMBL/GenBank/DDBJ databases">
        <title>Thermophilic Lithotrophy and Phototrophy in an Intertidal, Iron-rich, Geothermal Spring.</title>
        <authorList>
            <person name="Ward L.M."/>
            <person name="Idei A."/>
            <person name="Nakagawa M."/>
            <person name="Ueno Y."/>
            <person name="Fischer W."/>
            <person name="Mcglynn S.E."/>
        </authorList>
    </citation>
    <scope>NUCLEOTIDE SEQUENCE [LARGE SCALE GENOMIC DNA]</scope>
    <source>
        <strain evidence="1">J137</strain>
    </source>
</reference>
<dbReference type="Proteomes" id="UP000269410">
    <property type="component" value="Unassembled WGS sequence"/>
</dbReference>